<dbReference type="OrthoDB" id="9770340at2"/>
<dbReference type="Pfam" id="PF03235">
    <property type="entry name" value="GmrSD_N"/>
    <property type="match status" value="1"/>
</dbReference>
<dbReference type="RefSeq" id="WP_145185705.1">
    <property type="nucleotide sequence ID" value="NZ_CP036266.1"/>
</dbReference>
<reference evidence="3 4" key="1">
    <citation type="submission" date="2019-02" db="EMBL/GenBank/DDBJ databases">
        <title>Deep-cultivation of Planctomycetes and their phenomic and genomic characterization uncovers novel biology.</title>
        <authorList>
            <person name="Wiegand S."/>
            <person name="Jogler M."/>
            <person name="Boedeker C."/>
            <person name="Pinto D."/>
            <person name="Vollmers J."/>
            <person name="Rivas-Marin E."/>
            <person name="Kohn T."/>
            <person name="Peeters S.H."/>
            <person name="Heuer A."/>
            <person name="Rast P."/>
            <person name="Oberbeckmann S."/>
            <person name="Bunk B."/>
            <person name="Jeske O."/>
            <person name="Meyerdierks A."/>
            <person name="Storesund J.E."/>
            <person name="Kallscheuer N."/>
            <person name="Luecker S."/>
            <person name="Lage O.M."/>
            <person name="Pohl T."/>
            <person name="Merkel B.J."/>
            <person name="Hornburger P."/>
            <person name="Mueller R.-W."/>
            <person name="Bruemmer F."/>
            <person name="Labrenz M."/>
            <person name="Spormann A.M."/>
            <person name="Op den Camp H."/>
            <person name="Overmann J."/>
            <person name="Amann R."/>
            <person name="Jetten M.S.M."/>
            <person name="Mascher T."/>
            <person name="Medema M.H."/>
            <person name="Devos D.P."/>
            <person name="Kaster A.-K."/>
            <person name="Ovreas L."/>
            <person name="Rohde M."/>
            <person name="Galperin M.Y."/>
            <person name="Jogler C."/>
        </authorList>
    </citation>
    <scope>NUCLEOTIDE SEQUENCE [LARGE SCALE GENOMIC DNA]</scope>
    <source>
        <strain evidence="3 4">HG66A1</strain>
    </source>
</reference>
<dbReference type="PANTHER" id="PTHR39639:SF1">
    <property type="entry name" value="DUF262 DOMAIN-CONTAINING PROTEIN"/>
    <property type="match status" value="1"/>
</dbReference>
<accession>A0A517PPW5</accession>
<dbReference type="Proteomes" id="UP000320421">
    <property type="component" value="Chromosome"/>
</dbReference>
<proteinExistence type="predicted"/>
<name>A0A517PPW5_9PLAN</name>
<evidence type="ECO:0000313" key="4">
    <source>
        <dbReference type="Proteomes" id="UP000320421"/>
    </source>
</evidence>
<gene>
    <name evidence="3" type="ORF">HG66A1_32160</name>
</gene>
<sequence>MSNLENNIDKKQDDSLAPPDIGELEGLDEDSDLGDFPIDTLLIRNETRSTFEVMRRIEAGGYIMNPDFQRDFIWDKVKQSKLIESVIMRIPLPVFYLAENLEGKVIVVDGLQRLSTFKSFLDNEFPLKLPEQELLDGKRFKDLSNKLQNRIEDSQLILYILDADVPDHAKFQIFERVNGGVPLTRQQMRNCLYNGPATVWLKEEAKTELFLEATGNSLDSKKMRDREFINRFCAFHLLGYDNYNKSDMDGFLARALQQMNEMSDEELKELSIKFRLSMRNNLSLFGRHAFRKHTLGSESRSVINASLWDVMSTTLARYSLKQVDNKADIIHKDFYPLLSNDKFNDAITYSPNSTIKVKRRFALVEMLFKEALGDYTN</sequence>
<keyword evidence="4" id="KW-1185">Reference proteome</keyword>
<evidence type="ECO:0000259" key="2">
    <source>
        <dbReference type="Pfam" id="PF03235"/>
    </source>
</evidence>
<dbReference type="PANTHER" id="PTHR39639">
    <property type="entry name" value="CHROMOSOME 16, WHOLE GENOME SHOTGUN SEQUENCE"/>
    <property type="match status" value="1"/>
</dbReference>
<feature type="domain" description="GmrSD restriction endonucleases N-terminal" evidence="2">
    <location>
        <begin position="57"/>
        <end position="193"/>
    </location>
</feature>
<organism evidence="3 4">
    <name type="scientific">Gimesia chilikensis</name>
    <dbReference type="NCBI Taxonomy" id="2605989"/>
    <lineage>
        <taxon>Bacteria</taxon>
        <taxon>Pseudomonadati</taxon>
        <taxon>Planctomycetota</taxon>
        <taxon>Planctomycetia</taxon>
        <taxon>Planctomycetales</taxon>
        <taxon>Planctomycetaceae</taxon>
        <taxon>Gimesia</taxon>
    </lineage>
</organism>
<protein>
    <recommendedName>
        <fullName evidence="2">GmrSD restriction endonucleases N-terminal domain-containing protein</fullName>
    </recommendedName>
</protein>
<dbReference type="InterPro" id="IPR004919">
    <property type="entry name" value="GmrSD_N"/>
</dbReference>
<evidence type="ECO:0000256" key="1">
    <source>
        <dbReference type="SAM" id="MobiDB-lite"/>
    </source>
</evidence>
<dbReference type="EMBL" id="CP036266">
    <property type="protein sequence ID" value="QDT21415.1"/>
    <property type="molecule type" value="Genomic_DNA"/>
</dbReference>
<dbReference type="AlphaFoldDB" id="A0A517PPW5"/>
<evidence type="ECO:0000313" key="3">
    <source>
        <dbReference type="EMBL" id="QDT21415.1"/>
    </source>
</evidence>
<feature type="region of interest" description="Disordered" evidence="1">
    <location>
        <begin position="1"/>
        <end position="30"/>
    </location>
</feature>